<organism evidence="2">
    <name type="scientific">Arion vulgaris</name>
    <dbReference type="NCBI Taxonomy" id="1028688"/>
    <lineage>
        <taxon>Eukaryota</taxon>
        <taxon>Metazoa</taxon>
        <taxon>Spiralia</taxon>
        <taxon>Lophotrochozoa</taxon>
        <taxon>Mollusca</taxon>
        <taxon>Gastropoda</taxon>
        <taxon>Heterobranchia</taxon>
        <taxon>Euthyneura</taxon>
        <taxon>Panpulmonata</taxon>
        <taxon>Eupulmonata</taxon>
        <taxon>Stylommatophora</taxon>
        <taxon>Helicina</taxon>
        <taxon>Arionoidea</taxon>
        <taxon>Arionidae</taxon>
        <taxon>Arion</taxon>
    </lineage>
</organism>
<accession>A0A0B6XWQ6</accession>
<gene>
    <name evidence="2" type="primary">ORF2100</name>
</gene>
<feature type="non-terminal residue" evidence="2">
    <location>
        <position position="107"/>
    </location>
</feature>
<protein>
    <submittedName>
        <fullName evidence="2">Uncharacterized protein</fullName>
    </submittedName>
</protein>
<sequence>RNNMSSYRTERTSEQHHGKPSPDRSLGLLRGHNGSDGLFVSTSFDNSDRPNIVVEKTVERSCEKQYYEAVKMAGVRLERIGVNHFHSVGPEVNSFDEARMNILQQNN</sequence>
<reference evidence="2" key="1">
    <citation type="submission" date="2014-12" db="EMBL/GenBank/DDBJ databases">
        <title>Insight into the proteome of Arion vulgaris.</title>
        <authorList>
            <person name="Aradska J."/>
            <person name="Bulat T."/>
            <person name="Smidak R."/>
            <person name="Sarate P."/>
            <person name="Gangsoo J."/>
            <person name="Sialana F."/>
            <person name="Bilban M."/>
            <person name="Lubec G."/>
        </authorList>
    </citation>
    <scope>NUCLEOTIDE SEQUENCE</scope>
    <source>
        <tissue evidence="2">Skin</tissue>
    </source>
</reference>
<evidence type="ECO:0000313" key="2">
    <source>
        <dbReference type="EMBL" id="CEK47735.1"/>
    </source>
</evidence>
<feature type="non-terminal residue" evidence="2">
    <location>
        <position position="1"/>
    </location>
</feature>
<dbReference type="AlphaFoldDB" id="A0A0B6XWQ6"/>
<feature type="region of interest" description="Disordered" evidence="1">
    <location>
        <begin position="1"/>
        <end position="32"/>
    </location>
</feature>
<dbReference type="EMBL" id="HACG01000870">
    <property type="protein sequence ID" value="CEK47735.1"/>
    <property type="molecule type" value="Transcribed_RNA"/>
</dbReference>
<name>A0A0B6XWQ6_9EUPU</name>
<evidence type="ECO:0000256" key="1">
    <source>
        <dbReference type="SAM" id="MobiDB-lite"/>
    </source>
</evidence>
<proteinExistence type="predicted"/>
<feature type="compositionally biased region" description="Basic and acidic residues" evidence="1">
    <location>
        <begin position="8"/>
        <end position="22"/>
    </location>
</feature>